<dbReference type="PROSITE" id="PS50920">
    <property type="entry name" value="SOLCAR"/>
    <property type="match status" value="3"/>
</dbReference>
<dbReference type="Pfam" id="PF00153">
    <property type="entry name" value="Mito_carr"/>
    <property type="match status" value="4"/>
</dbReference>
<evidence type="ECO:0000256" key="7">
    <source>
        <dbReference type="ARBA" id="ARBA00022989"/>
    </source>
</evidence>
<dbReference type="SUPFAM" id="SSF103506">
    <property type="entry name" value="Mitochondrial carrier"/>
    <property type="match status" value="1"/>
</dbReference>
<evidence type="ECO:0000256" key="3">
    <source>
        <dbReference type="ARBA" id="ARBA00022448"/>
    </source>
</evidence>
<dbReference type="GO" id="GO:0005743">
    <property type="term" value="C:mitochondrial inner membrane"/>
    <property type="evidence" value="ECO:0007669"/>
    <property type="project" value="UniProtKB-SubCell"/>
</dbReference>
<keyword evidence="4 10" id="KW-0812">Transmembrane</keyword>
<evidence type="ECO:0000256" key="1">
    <source>
        <dbReference type="ARBA" id="ARBA00004448"/>
    </source>
</evidence>
<feature type="transmembrane region" description="Helical" evidence="12">
    <location>
        <begin position="107"/>
        <end position="128"/>
    </location>
</feature>
<reference evidence="14" key="1">
    <citation type="submission" date="2025-08" db="UniProtKB">
        <authorList>
            <consortium name="RefSeq"/>
        </authorList>
    </citation>
    <scope>IDENTIFICATION</scope>
    <source>
        <tissue evidence="14">Whole organism</tissue>
    </source>
</reference>
<dbReference type="InterPro" id="IPR023395">
    <property type="entry name" value="MCP_dom_sf"/>
</dbReference>
<organism evidence="13 14">
    <name type="scientific">Frankliniella occidentalis</name>
    <name type="common">Western flower thrips</name>
    <name type="synonym">Euthrips occidentalis</name>
    <dbReference type="NCBI Taxonomy" id="133901"/>
    <lineage>
        <taxon>Eukaryota</taxon>
        <taxon>Metazoa</taxon>
        <taxon>Ecdysozoa</taxon>
        <taxon>Arthropoda</taxon>
        <taxon>Hexapoda</taxon>
        <taxon>Insecta</taxon>
        <taxon>Pterygota</taxon>
        <taxon>Neoptera</taxon>
        <taxon>Paraneoptera</taxon>
        <taxon>Thysanoptera</taxon>
        <taxon>Terebrantia</taxon>
        <taxon>Thripoidea</taxon>
        <taxon>Thripidae</taxon>
        <taxon>Frankliniella</taxon>
    </lineage>
</organism>
<dbReference type="PANTHER" id="PTHR45760:SF2">
    <property type="entry name" value="FI19922P1-RELATED"/>
    <property type="match status" value="1"/>
</dbReference>
<evidence type="ECO:0000256" key="8">
    <source>
        <dbReference type="ARBA" id="ARBA00023128"/>
    </source>
</evidence>
<dbReference type="AlphaFoldDB" id="A0A6J1STE6"/>
<feature type="repeat" description="Solcar" evidence="10">
    <location>
        <begin position="15"/>
        <end position="135"/>
    </location>
</feature>
<dbReference type="InterPro" id="IPR045315">
    <property type="entry name" value="Mtm1-like"/>
</dbReference>
<evidence type="ECO:0000313" key="13">
    <source>
        <dbReference type="Proteomes" id="UP000504606"/>
    </source>
</evidence>
<dbReference type="RefSeq" id="XP_026281776.1">
    <property type="nucleotide sequence ID" value="XM_026425991.2"/>
</dbReference>
<evidence type="ECO:0000313" key="14">
    <source>
        <dbReference type="RefSeq" id="XP_026281776.1"/>
    </source>
</evidence>
<dbReference type="PANTHER" id="PTHR45760">
    <property type="entry name" value="FI19922P1-RELATED"/>
    <property type="match status" value="1"/>
</dbReference>
<dbReference type="Gene3D" id="1.50.40.10">
    <property type="entry name" value="Mitochondrial carrier domain"/>
    <property type="match status" value="2"/>
</dbReference>
<accession>A0A6J1STE6</accession>
<evidence type="ECO:0000256" key="4">
    <source>
        <dbReference type="ARBA" id="ARBA00022692"/>
    </source>
</evidence>
<keyword evidence="13" id="KW-1185">Reference proteome</keyword>
<keyword evidence="7 12" id="KW-1133">Transmembrane helix</keyword>
<dbReference type="GeneID" id="113208807"/>
<protein>
    <submittedName>
        <fullName evidence="14">Probable mitochondrial glutathione transporter SLC25A40 isoform X1</fullName>
    </submittedName>
</protein>
<gene>
    <name evidence="14" type="primary">LOC113208807</name>
</gene>
<keyword evidence="6" id="KW-0999">Mitochondrion inner membrane</keyword>
<dbReference type="KEGG" id="foc:113208807"/>
<name>A0A6J1STE6_FRAOC</name>
<evidence type="ECO:0000256" key="10">
    <source>
        <dbReference type="PROSITE-ProRule" id="PRU00282"/>
    </source>
</evidence>
<feature type="repeat" description="Solcar" evidence="10">
    <location>
        <begin position="149"/>
        <end position="234"/>
    </location>
</feature>
<comment type="subcellular location">
    <subcellularLocation>
        <location evidence="1">Mitochondrion inner membrane</location>
        <topology evidence="1">Multi-pass membrane protein</topology>
    </subcellularLocation>
</comment>
<comment type="similarity">
    <text evidence="2 11">Belongs to the mitochondrial carrier (TC 2.A.29) family.</text>
</comment>
<evidence type="ECO:0000256" key="12">
    <source>
        <dbReference type="SAM" id="Phobius"/>
    </source>
</evidence>
<keyword evidence="9 10" id="KW-0472">Membrane</keyword>
<keyword evidence="8" id="KW-0496">Mitochondrion</keyword>
<evidence type="ECO:0000256" key="11">
    <source>
        <dbReference type="RuleBase" id="RU000488"/>
    </source>
</evidence>
<keyword evidence="3 11" id="KW-0813">Transport</keyword>
<dbReference type="OrthoDB" id="1747031at2759"/>
<evidence type="ECO:0000256" key="2">
    <source>
        <dbReference type="ARBA" id="ARBA00006375"/>
    </source>
</evidence>
<evidence type="ECO:0000256" key="9">
    <source>
        <dbReference type="ARBA" id="ARBA00023136"/>
    </source>
</evidence>
<evidence type="ECO:0000256" key="6">
    <source>
        <dbReference type="ARBA" id="ARBA00022792"/>
    </source>
</evidence>
<feature type="transmembrane region" description="Helical" evidence="12">
    <location>
        <begin position="20"/>
        <end position="41"/>
    </location>
</feature>
<feature type="repeat" description="Solcar" evidence="10">
    <location>
        <begin position="240"/>
        <end position="349"/>
    </location>
</feature>
<dbReference type="GO" id="GO:1990542">
    <property type="term" value="P:mitochondrial transmembrane transport"/>
    <property type="evidence" value="ECO:0007669"/>
    <property type="project" value="InterPro"/>
</dbReference>
<sequence length="368" mass="40777">MSSVYHEPDDPRFRITPFQQMAASCTGALCTSLLVTPLDVVKIRLQAQQKALLSNKCFVYCNGLMDHLCPCVTSSSGQTNWYHRNGQFSGTIDAFVKISRAEGVNSLWSGLGPTLVLAIPATVLYFVAYEQIRTRVKDFHSKQVGKTDQPFWIPLFAGASARVVSASVVSPLELIRTKMQSQKLTYFEVGGALRSHIQVHGLIPGLWKGLGSTLLRDVPFSGIYWLNYEGLKSAFNQQTPTFGFSFGAGAIAGSIAAVCTTPFDVVKTHQQIELGEKELYADLETGSKKIANEKNLQEKPIRKTTHSILRQIWQQNGISGIFTGVVPRVAKVAPACAIMVATFEYGKGFFERYNAEEYYRKQRSVQLE</sequence>
<proteinExistence type="inferred from homology"/>
<dbReference type="Proteomes" id="UP000504606">
    <property type="component" value="Unplaced"/>
</dbReference>
<dbReference type="InterPro" id="IPR018108">
    <property type="entry name" value="MCP_transmembrane"/>
</dbReference>
<keyword evidence="5" id="KW-0677">Repeat</keyword>
<evidence type="ECO:0000256" key="5">
    <source>
        <dbReference type="ARBA" id="ARBA00022737"/>
    </source>
</evidence>